<dbReference type="AlphaFoldDB" id="A0A4R5K910"/>
<evidence type="ECO:0000313" key="3">
    <source>
        <dbReference type="Proteomes" id="UP000295511"/>
    </source>
</evidence>
<evidence type="ECO:0000259" key="1">
    <source>
        <dbReference type="Pfam" id="PF06114"/>
    </source>
</evidence>
<name>A0A4R5K910_9MICC</name>
<organism evidence="2 3">
    <name type="scientific">Arthrobacter terricola</name>
    <dbReference type="NCBI Taxonomy" id="2547396"/>
    <lineage>
        <taxon>Bacteria</taxon>
        <taxon>Bacillati</taxon>
        <taxon>Actinomycetota</taxon>
        <taxon>Actinomycetes</taxon>
        <taxon>Micrococcales</taxon>
        <taxon>Micrococcaceae</taxon>
        <taxon>Arthrobacter</taxon>
    </lineage>
</organism>
<dbReference type="Gene3D" id="1.10.10.2910">
    <property type="match status" value="1"/>
</dbReference>
<dbReference type="Proteomes" id="UP000295511">
    <property type="component" value="Unassembled WGS sequence"/>
</dbReference>
<dbReference type="InterPro" id="IPR010359">
    <property type="entry name" value="IrrE_HExxH"/>
</dbReference>
<dbReference type="OrthoDB" id="9794834at2"/>
<dbReference type="RefSeq" id="WP_133206608.1">
    <property type="nucleotide sequence ID" value="NZ_SMRU01000041.1"/>
</dbReference>
<dbReference type="PANTHER" id="PTHR43236:SF1">
    <property type="entry name" value="BLL7220 PROTEIN"/>
    <property type="match status" value="1"/>
</dbReference>
<dbReference type="Pfam" id="PF06114">
    <property type="entry name" value="Peptidase_M78"/>
    <property type="match status" value="1"/>
</dbReference>
<gene>
    <name evidence="2" type="ORF">E1809_23155</name>
</gene>
<reference evidence="2 3" key="1">
    <citation type="submission" date="2019-03" db="EMBL/GenBank/DDBJ databases">
        <title>Whole genome sequence of Arthrobacter sp JH1-1.</title>
        <authorList>
            <person name="Trinh H.N."/>
        </authorList>
    </citation>
    <scope>NUCLEOTIDE SEQUENCE [LARGE SCALE GENOMIC DNA]</scope>
    <source>
        <strain evidence="2 3">JH1-1</strain>
    </source>
</reference>
<comment type="caution">
    <text evidence="2">The sequence shown here is derived from an EMBL/GenBank/DDBJ whole genome shotgun (WGS) entry which is preliminary data.</text>
</comment>
<sequence>MTPDAFSRALNGYRAFSSIELAKIADLFQSDIHWIITGEPDPHRLLLAARHEFDPSTGKRSNPGRDGDADELRNVELAYRQAFSGDGLPDVLPRAPSELRKVLGDDFIRPFVERLESRLGVDVVRIAGVSTGYSFRFGARHVMVIPAMGNWFRENWSIAHELGHLALGHHVDGASAHTLDRHEAEANAFAAELLLPGAAVRAMDWTTIDAAGLALRVWQLGVSTDAIAKRLEAQRIKATPLIGEWAIQPTQRLLRLHWSGAVSHPDPITQRMEQAAIRKFPSGLVEAHVKLIASGDIGSGTLAWMLEVDRETLDVDAPALPALPDSEYIAEALGL</sequence>
<keyword evidence="3" id="KW-1185">Reference proteome</keyword>
<feature type="domain" description="IrrE N-terminal-like" evidence="1">
    <location>
        <begin position="118"/>
        <end position="231"/>
    </location>
</feature>
<protein>
    <submittedName>
        <fullName evidence="2">ImmA/IrrE family metallo-endopeptidase</fullName>
    </submittedName>
</protein>
<dbReference type="EMBL" id="SMRU01000041">
    <property type="protein sequence ID" value="TDF89139.1"/>
    <property type="molecule type" value="Genomic_DNA"/>
</dbReference>
<evidence type="ECO:0000313" key="2">
    <source>
        <dbReference type="EMBL" id="TDF89139.1"/>
    </source>
</evidence>
<dbReference type="InterPro" id="IPR052345">
    <property type="entry name" value="Rad_response_metalloprotease"/>
</dbReference>
<dbReference type="PANTHER" id="PTHR43236">
    <property type="entry name" value="ANTITOXIN HIGA1"/>
    <property type="match status" value="1"/>
</dbReference>
<proteinExistence type="predicted"/>
<accession>A0A4R5K910</accession>